<gene>
    <name evidence="5" type="ORF">HMPREF1630_06555</name>
</gene>
<name>A0A095X0X5_9FIRM</name>
<keyword evidence="2" id="KW-0238">DNA-binding</keyword>
<keyword evidence="3" id="KW-0804">Transcription</keyword>
<dbReference type="GO" id="GO:0003700">
    <property type="term" value="F:DNA-binding transcription factor activity"/>
    <property type="evidence" value="ECO:0007669"/>
    <property type="project" value="InterPro"/>
</dbReference>
<dbReference type="PANTHER" id="PTHR38445">
    <property type="entry name" value="HTH-TYPE TRANSCRIPTIONAL REPRESSOR YTRA"/>
    <property type="match status" value="1"/>
</dbReference>
<sequence>MDIKINYSSKDPIYLQIKNQIRDAILDDKLDIDKPLPSIRLLAKELRVSVITTKRAYDELEKDGLINSVPGKGNFIKSQDPQMVKEKLMVKIEDHIREVIKLCKLGDISKEEILALVDVLEESDD</sequence>
<organism evidence="5 6">
    <name type="scientific">Anaerococcus lactolyticus S7-1-13</name>
    <dbReference type="NCBI Taxonomy" id="1284686"/>
    <lineage>
        <taxon>Bacteria</taxon>
        <taxon>Bacillati</taxon>
        <taxon>Bacillota</taxon>
        <taxon>Tissierellia</taxon>
        <taxon>Tissierellales</taxon>
        <taxon>Peptoniphilaceae</taxon>
        <taxon>Anaerococcus</taxon>
    </lineage>
</organism>
<protein>
    <submittedName>
        <fullName evidence="5">GntR family transcriptional regulator</fullName>
    </submittedName>
</protein>
<dbReference type="AlphaFoldDB" id="A0A095X0X5"/>
<dbReference type="Pfam" id="PF00392">
    <property type="entry name" value="GntR"/>
    <property type="match status" value="1"/>
</dbReference>
<evidence type="ECO:0000256" key="1">
    <source>
        <dbReference type="ARBA" id="ARBA00023015"/>
    </source>
</evidence>
<dbReference type="OrthoDB" id="9801546at2"/>
<dbReference type="Gene3D" id="1.10.10.10">
    <property type="entry name" value="Winged helix-like DNA-binding domain superfamily/Winged helix DNA-binding domain"/>
    <property type="match status" value="1"/>
</dbReference>
<dbReference type="InterPro" id="IPR036390">
    <property type="entry name" value="WH_DNA-bd_sf"/>
</dbReference>
<dbReference type="EMBL" id="JRMW01000037">
    <property type="protein sequence ID" value="KGF03705.1"/>
    <property type="molecule type" value="Genomic_DNA"/>
</dbReference>
<dbReference type="InterPro" id="IPR036388">
    <property type="entry name" value="WH-like_DNA-bd_sf"/>
</dbReference>
<dbReference type="PROSITE" id="PS50949">
    <property type="entry name" value="HTH_GNTR"/>
    <property type="match status" value="1"/>
</dbReference>
<feature type="domain" description="HTH gntR-type" evidence="4">
    <location>
        <begin position="11"/>
        <end position="79"/>
    </location>
</feature>
<evidence type="ECO:0000313" key="6">
    <source>
        <dbReference type="Proteomes" id="UP000029579"/>
    </source>
</evidence>
<dbReference type="eggNOG" id="COG1725">
    <property type="taxonomic scope" value="Bacteria"/>
</dbReference>
<dbReference type="PANTHER" id="PTHR38445:SF7">
    <property type="entry name" value="GNTR-FAMILY TRANSCRIPTIONAL REGULATOR"/>
    <property type="match status" value="1"/>
</dbReference>
<dbReference type="InterPro" id="IPR000524">
    <property type="entry name" value="Tscrpt_reg_HTH_GntR"/>
</dbReference>
<evidence type="ECO:0000313" key="5">
    <source>
        <dbReference type="EMBL" id="KGF03705.1"/>
    </source>
</evidence>
<reference evidence="5 6" key="1">
    <citation type="submission" date="2014-07" db="EMBL/GenBank/DDBJ databases">
        <authorList>
            <person name="McCorrison J."/>
            <person name="Sanka R."/>
            <person name="Torralba M."/>
            <person name="Gillis M."/>
            <person name="Haft D.H."/>
            <person name="Methe B."/>
            <person name="Sutton G."/>
            <person name="Nelson K.E."/>
        </authorList>
    </citation>
    <scope>NUCLEOTIDE SEQUENCE [LARGE SCALE GENOMIC DNA]</scope>
    <source>
        <strain evidence="5 6">S7-1-13</strain>
    </source>
</reference>
<evidence type="ECO:0000256" key="2">
    <source>
        <dbReference type="ARBA" id="ARBA00023125"/>
    </source>
</evidence>
<comment type="caution">
    <text evidence="5">The sequence shown here is derived from an EMBL/GenBank/DDBJ whole genome shotgun (WGS) entry which is preliminary data.</text>
</comment>
<evidence type="ECO:0000256" key="3">
    <source>
        <dbReference type="ARBA" id="ARBA00023163"/>
    </source>
</evidence>
<dbReference type="RefSeq" id="WP_004827114.1">
    <property type="nucleotide sequence ID" value="NZ_JRMW01000037.1"/>
</dbReference>
<dbReference type="SUPFAM" id="SSF46785">
    <property type="entry name" value="Winged helix' DNA-binding domain"/>
    <property type="match status" value="1"/>
</dbReference>
<proteinExistence type="predicted"/>
<evidence type="ECO:0000259" key="4">
    <source>
        <dbReference type="PROSITE" id="PS50949"/>
    </source>
</evidence>
<dbReference type="CDD" id="cd07377">
    <property type="entry name" value="WHTH_GntR"/>
    <property type="match status" value="1"/>
</dbReference>
<dbReference type="Proteomes" id="UP000029579">
    <property type="component" value="Unassembled WGS sequence"/>
</dbReference>
<dbReference type="SMART" id="SM00345">
    <property type="entry name" value="HTH_GNTR"/>
    <property type="match status" value="1"/>
</dbReference>
<keyword evidence="1" id="KW-0805">Transcription regulation</keyword>
<accession>A0A095X0X5</accession>
<dbReference type="GO" id="GO:0003677">
    <property type="term" value="F:DNA binding"/>
    <property type="evidence" value="ECO:0007669"/>
    <property type="project" value="UniProtKB-KW"/>
</dbReference>